<feature type="transmembrane region" description="Helical" evidence="6">
    <location>
        <begin position="223"/>
        <end position="243"/>
    </location>
</feature>
<comment type="caution">
    <text evidence="8">The sequence shown here is derived from an EMBL/GenBank/DDBJ whole genome shotgun (WGS) entry which is preliminary data.</text>
</comment>
<evidence type="ECO:0000256" key="3">
    <source>
        <dbReference type="ARBA" id="ARBA00022692"/>
    </source>
</evidence>
<feature type="transmembrane region" description="Helical" evidence="6">
    <location>
        <begin position="31"/>
        <end position="50"/>
    </location>
</feature>
<gene>
    <name evidence="8" type="ORF">KSX_73620</name>
</gene>
<keyword evidence="9" id="KW-1185">Reference proteome</keyword>
<proteinExistence type="predicted"/>
<dbReference type="GO" id="GO:0005886">
    <property type="term" value="C:plasma membrane"/>
    <property type="evidence" value="ECO:0007669"/>
    <property type="project" value="UniProtKB-SubCell"/>
</dbReference>
<evidence type="ECO:0000313" key="9">
    <source>
        <dbReference type="Proteomes" id="UP000612362"/>
    </source>
</evidence>
<dbReference type="AlphaFoldDB" id="A0A8J3I4D5"/>
<reference evidence="8" key="1">
    <citation type="submission" date="2020-10" db="EMBL/GenBank/DDBJ databases">
        <title>Taxonomic study of unclassified bacteria belonging to the class Ktedonobacteria.</title>
        <authorList>
            <person name="Yabe S."/>
            <person name="Wang C.M."/>
            <person name="Zheng Y."/>
            <person name="Sakai Y."/>
            <person name="Cavaletti L."/>
            <person name="Monciardini P."/>
            <person name="Donadio S."/>
        </authorList>
    </citation>
    <scope>NUCLEOTIDE SEQUENCE</scope>
    <source>
        <strain evidence="8">SOSP1-1</strain>
    </source>
</reference>
<keyword evidence="2" id="KW-1003">Cell membrane</keyword>
<dbReference type="Pfam" id="PF13520">
    <property type="entry name" value="AA_permease_2"/>
    <property type="match status" value="1"/>
</dbReference>
<name>A0A8J3I4D5_9CHLR</name>
<evidence type="ECO:0000256" key="6">
    <source>
        <dbReference type="SAM" id="Phobius"/>
    </source>
</evidence>
<feature type="transmembrane region" description="Helical" evidence="6">
    <location>
        <begin position="381"/>
        <end position="405"/>
    </location>
</feature>
<dbReference type="Gene3D" id="1.20.1740.10">
    <property type="entry name" value="Amino acid/polyamine transporter I"/>
    <property type="match status" value="1"/>
</dbReference>
<dbReference type="PIRSF" id="PIRSF006060">
    <property type="entry name" value="AA_transporter"/>
    <property type="match status" value="1"/>
</dbReference>
<organism evidence="8 9">
    <name type="scientific">Ktedonospora formicarum</name>
    <dbReference type="NCBI Taxonomy" id="2778364"/>
    <lineage>
        <taxon>Bacteria</taxon>
        <taxon>Bacillati</taxon>
        <taxon>Chloroflexota</taxon>
        <taxon>Ktedonobacteria</taxon>
        <taxon>Ktedonobacterales</taxon>
        <taxon>Ktedonobacteraceae</taxon>
        <taxon>Ktedonospora</taxon>
    </lineage>
</organism>
<feature type="transmembrane region" description="Helical" evidence="6">
    <location>
        <begin position="71"/>
        <end position="93"/>
    </location>
</feature>
<dbReference type="GO" id="GO:0022857">
    <property type="term" value="F:transmembrane transporter activity"/>
    <property type="evidence" value="ECO:0007669"/>
    <property type="project" value="InterPro"/>
</dbReference>
<sequence>MLCIAAIAPAASMLFNVPVIASQAGAASPLVFVLSAIGVLLLGISVVYFARRLSSAGGFCTWIRHALGKEAAFQVGWLLLGSYALFEAALQATVGGSLENAFSSLGFSLPGGWVMYALLLTLIVGVLAHFDVKLSLWVMAPFALLEVLVLLVLDGAILLKGGASGHDLLHTFTPAGSTLAGIVPGGILGIGIGMVLGILAFVGFETAAAYGEETRHPRRAIPVAMYSLLIGLTVLYVVTSYAATIGVGWQHAGGTLGNIATAPQQYLVLANHYVGSWLGTALVILVVTSNAASAFAMHQVMARYVFSMGREQVLPALFGRAHPRWRSPYIAGWTQTGFTGLVIIFLGFIVQKSNVDGTVSYALGLPHGAFTQTSGIGSFQWLASVVTMCLLLVYILTNVAVPFFARRQQEFRVVPHMIVPLASTLLLLLPFASYVLPPLPLIGGWFTALGFAPTPFPTNILPFFVVLWIILGLGYAWYLSRHSPERYEQIGLILQHEGAEEAISAKETKDQTQEE</sequence>
<feature type="transmembrane region" description="Helical" evidence="6">
    <location>
        <begin position="179"/>
        <end position="202"/>
    </location>
</feature>
<feature type="transmembrane region" description="Helical" evidence="6">
    <location>
        <begin position="113"/>
        <end position="130"/>
    </location>
</feature>
<dbReference type="InterPro" id="IPR050367">
    <property type="entry name" value="APC_superfamily"/>
</dbReference>
<dbReference type="PANTHER" id="PTHR42770:SF16">
    <property type="entry name" value="AMINO ACID PERMEASE"/>
    <property type="match status" value="1"/>
</dbReference>
<evidence type="ECO:0000256" key="5">
    <source>
        <dbReference type="ARBA" id="ARBA00023136"/>
    </source>
</evidence>
<protein>
    <submittedName>
        <fullName evidence="8">Amino acid permease</fullName>
    </submittedName>
</protein>
<dbReference type="Proteomes" id="UP000612362">
    <property type="component" value="Unassembled WGS sequence"/>
</dbReference>
<feature type="signal peptide" evidence="7">
    <location>
        <begin position="1"/>
        <end position="21"/>
    </location>
</feature>
<evidence type="ECO:0000256" key="4">
    <source>
        <dbReference type="ARBA" id="ARBA00022989"/>
    </source>
</evidence>
<dbReference type="EMBL" id="BNJF01000004">
    <property type="protein sequence ID" value="GHO49199.1"/>
    <property type="molecule type" value="Genomic_DNA"/>
</dbReference>
<feature type="transmembrane region" description="Helical" evidence="6">
    <location>
        <begin position="456"/>
        <end position="478"/>
    </location>
</feature>
<comment type="subcellular location">
    <subcellularLocation>
        <location evidence="1">Cell membrane</location>
        <topology evidence="1">Multi-pass membrane protein</topology>
    </subcellularLocation>
</comment>
<feature type="transmembrane region" description="Helical" evidence="6">
    <location>
        <begin position="137"/>
        <end position="159"/>
    </location>
</feature>
<evidence type="ECO:0000256" key="2">
    <source>
        <dbReference type="ARBA" id="ARBA00022475"/>
    </source>
</evidence>
<keyword evidence="4 6" id="KW-1133">Transmembrane helix</keyword>
<keyword evidence="7" id="KW-0732">Signal</keyword>
<dbReference type="PANTHER" id="PTHR42770">
    <property type="entry name" value="AMINO ACID TRANSPORTER-RELATED"/>
    <property type="match status" value="1"/>
</dbReference>
<feature type="transmembrane region" description="Helical" evidence="6">
    <location>
        <begin position="417"/>
        <end position="436"/>
    </location>
</feature>
<dbReference type="InterPro" id="IPR002293">
    <property type="entry name" value="AA/rel_permease1"/>
</dbReference>
<accession>A0A8J3I4D5</accession>
<evidence type="ECO:0000313" key="8">
    <source>
        <dbReference type="EMBL" id="GHO49199.1"/>
    </source>
</evidence>
<evidence type="ECO:0000256" key="7">
    <source>
        <dbReference type="SAM" id="SignalP"/>
    </source>
</evidence>
<evidence type="ECO:0000256" key="1">
    <source>
        <dbReference type="ARBA" id="ARBA00004651"/>
    </source>
</evidence>
<keyword evidence="3 6" id="KW-0812">Transmembrane</keyword>
<feature type="chain" id="PRO_5035228977" evidence="7">
    <location>
        <begin position="22"/>
        <end position="515"/>
    </location>
</feature>
<keyword evidence="5 6" id="KW-0472">Membrane</keyword>
<feature type="transmembrane region" description="Helical" evidence="6">
    <location>
        <begin position="277"/>
        <end position="297"/>
    </location>
</feature>
<feature type="transmembrane region" description="Helical" evidence="6">
    <location>
        <begin position="330"/>
        <end position="350"/>
    </location>
</feature>